<dbReference type="Proteomes" id="UP000006746">
    <property type="component" value="Unassembled WGS sequence"/>
</dbReference>
<dbReference type="GO" id="GO:0016810">
    <property type="term" value="F:hydrolase activity, acting on carbon-nitrogen (but not peptide) bonds"/>
    <property type="evidence" value="ECO:0007669"/>
    <property type="project" value="InterPro"/>
</dbReference>
<evidence type="ECO:0000313" key="4">
    <source>
        <dbReference type="EMBL" id="EKE76497.1"/>
    </source>
</evidence>
<keyword evidence="2 4" id="KW-0378">Hydrolase</keyword>
<dbReference type="PANTHER" id="PTHR43794:SF11">
    <property type="entry name" value="AMIDOHYDROLASE-RELATED DOMAIN-CONTAINING PROTEIN"/>
    <property type="match status" value="1"/>
</dbReference>
<comment type="similarity">
    <text evidence="1">Belongs to the metallo-dependent hydrolases superfamily. ATZ/TRZ family.</text>
</comment>
<name>K2JPM1_9PROT</name>
<dbReference type="InterPro" id="IPR011059">
    <property type="entry name" value="Metal-dep_hydrolase_composite"/>
</dbReference>
<evidence type="ECO:0000259" key="3">
    <source>
        <dbReference type="Pfam" id="PF01979"/>
    </source>
</evidence>
<dbReference type="eggNOG" id="COG0402">
    <property type="taxonomic scope" value="Bacteria"/>
</dbReference>
<dbReference type="PANTHER" id="PTHR43794">
    <property type="entry name" value="AMINOHYDROLASE SSNA-RELATED"/>
    <property type="match status" value="1"/>
</dbReference>
<accession>K2JPM1</accession>
<dbReference type="InterPro" id="IPR032466">
    <property type="entry name" value="Metal_Hydrolase"/>
</dbReference>
<dbReference type="RefSeq" id="WP_008944135.1">
    <property type="nucleotide sequence ID" value="NZ_AMRL01000007.1"/>
</dbReference>
<dbReference type="Gene3D" id="3.20.20.140">
    <property type="entry name" value="Metal-dependent hydrolases"/>
    <property type="match status" value="1"/>
</dbReference>
<dbReference type="Gene3D" id="2.30.40.10">
    <property type="entry name" value="Urease, subunit C, domain 1"/>
    <property type="match status" value="1"/>
</dbReference>
<reference evidence="4 5" key="1">
    <citation type="journal article" date="2012" name="J. Bacteriol.">
        <title>Genome Sequence of Oceanibaculum indicum Type Strain P24.</title>
        <authorList>
            <person name="Lai Q."/>
            <person name="Shao Z."/>
        </authorList>
    </citation>
    <scope>NUCLEOTIDE SEQUENCE [LARGE SCALE GENOMIC DNA]</scope>
    <source>
        <strain evidence="4 5">P24</strain>
    </source>
</reference>
<dbReference type="AlphaFoldDB" id="K2JPM1"/>
<dbReference type="PATRIC" id="fig|1207063.3.peg.1543"/>
<dbReference type="SUPFAM" id="SSF51556">
    <property type="entry name" value="Metallo-dependent hydrolases"/>
    <property type="match status" value="1"/>
</dbReference>
<dbReference type="InterPro" id="IPR050287">
    <property type="entry name" value="MTA/SAH_deaminase"/>
</dbReference>
<dbReference type="SUPFAM" id="SSF51338">
    <property type="entry name" value="Composite domain of metallo-dependent hydrolases"/>
    <property type="match status" value="1"/>
</dbReference>
<comment type="caution">
    <text evidence="4">The sequence shown here is derived from an EMBL/GenBank/DDBJ whole genome shotgun (WGS) entry which is preliminary data.</text>
</comment>
<keyword evidence="5" id="KW-1185">Reference proteome</keyword>
<evidence type="ECO:0000256" key="1">
    <source>
        <dbReference type="ARBA" id="ARBA00006745"/>
    </source>
</evidence>
<dbReference type="EMBL" id="AMRL01000007">
    <property type="protein sequence ID" value="EKE76497.1"/>
    <property type="molecule type" value="Genomic_DNA"/>
</dbReference>
<evidence type="ECO:0000256" key="2">
    <source>
        <dbReference type="ARBA" id="ARBA00022801"/>
    </source>
</evidence>
<protein>
    <submittedName>
        <fullName evidence="4">Amidohydrolase</fullName>
    </submittedName>
</protein>
<proteinExistence type="inferred from homology"/>
<dbReference type="Pfam" id="PF01979">
    <property type="entry name" value="Amidohydro_1"/>
    <property type="match status" value="1"/>
</dbReference>
<dbReference type="STRING" id="1207063.P24_07629"/>
<feature type="domain" description="Amidohydrolase-related" evidence="3">
    <location>
        <begin position="65"/>
        <end position="434"/>
    </location>
</feature>
<gene>
    <name evidence="4" type="ORF">P24_07629</name>
</gene>
<evidence type="ECO:0000313" key="5">
    <source>
        <dbReference type="Proteomes" id="UP000006746"/>
    </source>
</evidence>
<organism evidence="4 5">
    <name type="scientific">Oceanibaculum indicum P24</name>
    <dbReference type="NCBI Taxonomy" id="1207063"/>
    <lineage>
        <taxon>Bacteria</taxon>
        <taxon>Pseudomonadati</taxon>
        <taxon>Pseudomonadota</taxon>
        <taxon>Alphaproteobacteria</taxon>
        <taxon>Rhodospirillales</taxon>
        <taxon>Oceanibaculaceae</taxon>
        <taxon>Oceanibaculum</taxon>
    </lineage>
</organism>
<sequence length="497" mass="53789">MNGDGQAMQTTVIRNADYVIAWDEAAGSHAYLEGADVAFQGNQFSFVGKGYSGAADREIDGRGMMLMPGLVNIHSHPTSEPGNKGLLEELGSPRLGQSSLYEFMPVFRLDPNAARAASMVAMSELLKSGVTTIADLSGAREGWADDMASTGLRSVLCPMYRSASWSTSNGHSVEYHWDEKAGKQAMQRAIDLVDAAAKHPSGRVSGMLGPSQIDTCTADLIRDSYDAAAERGIAVQLHAAQSVVEFNEITRRHGKTPIEWLHSLGVLGPQMIIGHGIFLNDHPWLHWPQADDFALLAESGASVAHCPTVFSRRGIALHWVHRYMKAGINLGLGTDTFPHNMIDEMRMACLAARILKGDFTGASTAEVFMAATVGGATALKKPDIGRVAVGMKADFSLVDLSHPYMQPLREPLRSLIYSTSDRAVRDVYVDGQQVVSDGKVLTIDIEAAIETLREAQARTIATVSERDWAKRQVEDMSPMVFPVKSVLSAPKPVIKSA</sequence>
<dbReference type="InterPro" id="IPR006680">
    <property type="entry name" value="Amidohydro-rel"/>
</dbReference>